<dbReference type="Proteomes" id="UP000585507">
    <property type="component" value="Unassembled WGS sequence"/>
</dbReference>
<evidence type="ECO:0000256" key="7">
    <source>
        <dbReference type="ARBA" id="ARBA00023136"/>
    </source>
</evidence>
<gene>
    <name evidence="10" type="primary">plsY</name>
    <name evidence="11" type="ORF">GGD55_005024</name>
</gene>
<evidence type="ECO:0000256" key="6">
    <source>
        <dbReference type="ARBA" id="ARBA00023098"/>
    </source>
</evidence>
<dbReference type="PANTHER" id="PTHR30309:SF0">
    <property type="entry name" value="GLYCEROL-3-PHOSPHATE ACYLTRANSFERASE-RELATED"/>
    <property type="match status" value="1"/>
</dbReference>
<dbReference type="Pfam" id="PF02660">
    <property type="entry name" value="G3P_acyltransf"/>
    <property type="match status" value="1"/>
</dbReference>
<comment type="function">
    <text evidence="10">Catalyzes the transfer of an acyl group from acyl-phosphate (acyl-PO(4)) to glycerol-3-phosphate (G3P) to form lysophosphatidic acid (LPA). This enzyme utilizes acyl-phosphate as fatty acyl donor, but not acyl-CoA or acyl-ACP.</text>
</comment>
<keyword evidence="4 10" id="KW-0812">Transmembrane</keyword>
<keyword evidence="7 10" id="KW-0472">Membrane</keyword>
<organism evidence="11 12">
    <name type="scientific">Rhizobium giardinii</name>
    <dbReference type="NCBI Taxonomy" id="56731"/>
    <lineage>
        <taxon>Bacteria</taxon>
        <taxon>Pseudomonadati</taxon>
        <taxon>Pseudomonadota</taxon>
        <taxon>Alphaproteobacteria</taxon>
        <taxon>Hyphomicrobiales</taxon>
        <taxon>Rhizobiaceae</taxon>
        <taxon>Rhizobium/Agrobacterium group</taxon>
        <taxon>Rhizobium</taxon>
    </lineage>
</organism>
<evidence type="ECO:0000256" key="9">
    <source>
        <dbReference type="ARBA" id="ARBA00023264"/>
    </source>
</evidence>
<keyword evidence="12" id="KW-1185">Reference proteome</keyword>
<proteinExistence type="inferred from homology"/>
<evidence type="ECO:0000256" key="10">
    <source>
        <dbReference type="HAMAP-Rule" id="MF_01043"/>
    </source>
</evidence>
<evidence type="ECO:0000256" key="1">
    <source>
        <dbReference type="ARBA" id="ARBA00022475"/>
    </source>
</evidence>
<comment type="subunit">
    <text evidence="10">Probably interacts with PlsX.</text>
</comment>
<dbReference type="GO" id="GO:0043772">
    <property type="term" value="F:acyl-phosphate glycerol-3-phosphate acyltransferase activity"/>
    <property type="evidence" value="ECO:0007669"/>
    <property type="project" value="UniProtKB-UniRule"/>
</dbReference>
<evidence type="ECO:0000313" key="11">
    <source>
        <dbReference type="EMBL" id="MBB5538294.1"/>
    </source>
</evidence>
<comment type="caution">
    <text evidence="11">The sequence shown here is derived from an EMBL/GenBank/DDBJ whole genome shotgun (WGS) entry which is preliminary data.</text>
</comment>
<sequence length="204" mass="21205">MSEIFSWPLGPAPTLISLIFGYLLGSIPFGLILTRMAGLGDVRTIGSGNIGATNVLRTGNKKLAAATLLLDALKGTAAAAIASRWGIEAGIAAGFAAFLGHLYPVWLGFKGGKGIATYIGVLLGLAPIIVLVFAAVWLAMAKLTRYSSLSALVATCVVPVVLLVSGYGKIGLLFVVMSIITWIKHRANIQRLLAGTESKIGQKG</sequence>
<evidence type="ECO:0000256" key="4">
    <source>
        <dbReference type="ARBA" id="ARBA00022692"/>
    </source>
</evidence>
<feature type="transmembrane region" description="Helical" evidence="10">
    <location>
        <begin position="89"/>
        <end position="109"/>
    </location>
</feature>
<feature type="transmembrane region" description="Helical" evidence="10">
    <location>
        <begin position="152"/>
        <end position="183"/>
    </location>
</feature>
<accession>A0A7W8XAI8</accession>
<keyword evidence="3 10" id="KW-0808">Transferase</keyword>
<evidence type="ECO:0000256" key="3">
    <source>
        <dbReference type="ARBA" id="ARBA00022679"/>
    </source>
</evidence>
<dbReference type="AlphaFoldDB" id="A0A7W8XAI8"/>
<name>A0A7W8XAI8_9HYPH</name>
<keyword evidence="1 10" id="KW-1003">Cell membrane</keyword>
<feature type="transmembrane region" description="Helical" evidence="10">
    <location>
        <begin position="116"/>
        <end position="140"/>
    </location>
</feature>
<keyword evidence="11" id="KW-0012">Acyltransferase</keyword>
<dbReference type="HAMAP" id="MF_01043">
    <property type="entry name" value="PlsY"/>
    <property type="match status" value="1"/>
</dbReference>
<dbReference type="RefSeq" id="WP_018325934.1">
    <property type="nucleotide sequence ID" value="NZ_JACHBK010000013.1"/>
</dbReference>
<evidence type="ECO:0000256" key="8">
    <source>
        <dbReference type="ARBA" id="ARBA00023209"/>
    </source>
</evidence>
<dbReference type="NCBIfam" id="TIGR00023">
    <property type="entry name" value="glycerol-3-phosphate 1-O-acyltransferase PlsY"/>
    <property type="match status" value="1"/>
</dbReference>
<comment type="pathway">
    <text evidence="10">Lipid metabolism; phospholipid metabolism.</text>
</comment>
<dbReference type="InterPro" id="IPR003811">
    <property type="entry name" value="G3P_acylTferase_PlsY"/>
</dbReference>
<feature type="transmembrane region" description="Helical" evidence="10">
    <location>
        <begin position="12"/>
        <end position="33"/>
    </location>
</feature>
<comment type="subcellular location">
    <subcellularLocation>
        <location evidence="10">Cell membrane</location>
        <topology evidence="10">Multi-pass membrane protein</topology>
    </subcellularLocation>
</comment>
<comment type="catalytic activity">
    <reaction evidence="10">
        <text>an acyl phosphate + sn-glycerol 3-phosphate = a 1-acyl-sn-glycero-3-phosphate + phosphate</text>
        <dbReference type="Rhea" id="RHEA:34075"/>
        <dbReference type="ChEBI" id="CHEBI:43474"/>
        <dbReference type="ChEBI" id="CHEBI:57597"/>
        <dbReference type="ChEBI" id="CHEBI:57970"/>
        <dbReference type="ChEBI" id="CHEBI:59918"/>
        <dbReference type="EC" id="2.3.1.275"/>
    </reaction>
</comment>
<dbReference type="SMART" id="SM01207">
    <property type="entry name" value="G3P_acyltransf"/>
    <property type="match status" value="1"/>
</dbReference>
<keyword evidence="5 10" id="KW-1133">Transmembrane helix</keyword>
<keyword evidence="2 10" id="KW-0444">Lipid biosynthesis</keyword>
<dbReference type="EMBL" id="JACHBK010000013">
    <property type="protein sequence ID" value="MBB5538294.1"/>
    <property type="molecule type" value="Genomic_DNA"/>
</dbReference>
<comment type="similarity">
    <text evidence="10">Belongs to the PlsY family.</text>
</comment>
<protein>
    <recommendedName>
        <fullName evidence="10">Glycerol-3-phosphate acyltransferase</fullName>
    </recommendedName>
    <alternativeName>
        <fullName evidence="10">Acyl-PO4 G3P acyltransferase</fullName>
    </alternativeName>
    <alternativeName>
        <fullName evidence="10">Acyl-phosphate--glycerol-3-phosphate acyltransferase</fullName>
    </alternativeName>
    <alternativeName>
        <fullName evidence="10">G3P acyltransferase</fullName>
        <shortName evidence="10">GPAT</shortName>
        <ecNumber evidence="10">2.3.1.275</ecNumber>
    </alternativeName>
    <alternativeName>
        <fullName evidence="10">Lysophosphatidic acid synthase</fullName>
        <shortName evidence="10">LPA synthase</shortName>
    </alternativeName>
</protein>
<dbReference type="GO" id="GO:0005886">
    <property type="term" value="C:plasma membrane"/>
    <property type="evidence" value="ECO:0007669"/>
    <property type="project" value="UniProtKB-SubCell"/>
</dbReference>
<dbReference type="GO" id="GO:0008654">
    <property type="term" value="P:phospholipid biosynthetic process"/>
    <property type="evidence" value="ECO:0007669"/>
    <property type="project" value="UniProtKB-UniRule"/>
</dbReference>
<keyword evidence="6 10" id="KW-0443">Lipid metabolism</keyword>
<dbReference type="EC" id="2.3.1.275" evidence="10"/>
<evidence type="ECO:0000313" key="12">
    <source>
        <dbReference type="Proteomes" id="UP000585507"/>
    </source>
</evidence>
<dbReference type="PANTHER" id="PTHR30309">
    <property type="entry name" value="INNER MEMBRANE PROTEIN YGIH"/>
    <property type="match status" value="1"/>
</dbReference>
<evidence type="ECO:0000256" key="2">
    <source>
        <dbReference type="ARBA" id="ARBA00022516"/>
    </source>
</evidence>
<dbReference type="UniPathway" id="UPA00085"/>
<reference evidence="11 12" key="1">
    <citation type="submission" date="2020-08" db="EMBL/GenBank/DDBJ databases">
        <title>Genomic Encyclopedia of Type Strains, Phase IV (KMG-V): Genome sequencing to study the core and pangenomes of soil and plant-associated prokaryotes.</title>
        <authorList>
            <person name="Whitman W."/>
        </authorList>
    </citation>
    <scope>NUCLEOTIDE SEQUENCE [LARGE SCALE GENOMIC DNA]</scope>
    <source>
        <strain evidence="11 12">SEMIA 4084</strain>
    </source>
</reference>
<keyword evidence="9 10" id="KW-1208">Phospholipid metabolism</keyword>
<keyword evidence="8 10" id="KW-0594">Phospholipid biosynthesis</keyword>
<evidence type="ECO:0000256" key="5">
    <source>
        <dbReference type="ARBA" id="ARBA00022989"/>
    </source>
</evidence>